<proteinExistence type="predicted"/>
<accession>A0A382DGH5</accession>
<dbReference type="GO" id="GO:0016831">
    <property type="term" value="F:carboxy-lyase activity"/>
    <property type="evidence" value="ECO:0007669"/>
    <property type="project" value="InterPro"/>
</dbReference>
<dbReference type="InterPro" id="IPR032466">
    <property type="entry name" value="Metal_Hydrolase"/>
</dbReference>
<evidence type="ECO:0000313" key="3">
    <source>
        <dbReference type="EMBL" id="SVB37249.1"/>
    </source>
</evidence>
<dbReference type="PANTHER" id="PTHR21240">
    <property type="entry name" value="2-AMINO-3-CARBOXYLMUCONATE-6-SEMIALDEHYDE DECARBOXYLASE"/>
    <property type="match status" value="1"/>
</dbReference>
<keyword evidence="1" id="KW-0456">Lyase</keyword>
<dbReference type="SUPFAM" id="SSF51556">
    <property type="entry name" value="Metallo-dependent hydrolases"/>
    <property type="match status" value="1"/>
</dbReference>
<evidence type="ECO:0000256" key="1">
    <source>
        <dbReference type="ARBA" id="ARBA00023239"/>
    </source>
</evidence>
<dbReference type="GO" id="GO:0016787">
    <property type="term" value="F:hydrolase activity"/>
    <property type="evidence" value="ECO:0007669"/>
    <property type="project" value="InterPro"/>
</dbReference>
<dbReference type="AlphaFoldDB" id="A0A382DGH5"/>
<dbReference type="EMBL" id="UINC01039168">
    <property type="protein sequence ID" value="SVB37249.1"/>
    <property type="molecule type" value="Genomic_DNA"/>
</dbReference>
<sequence>MKLDMHMHINGAGVHWGWDHNDLIIDAADRLGIDKLCVSIPVMRGMPTMEQVRVCNDAVLEAMGIYEGRVMGYCYIVPGHAESIDEIDRCLDRGMIGLKLYNQYKIWDPVVYPTIEKAIAEKIPILEHAGYPTTPEHWAPQPNMSHAGDFVRAARRYPEAMLIEAHIGGGGDWEWAIKQLRHAPSVYLDTSGSVIDEGMVEMAVRELGVERLLFGTDMTMEGGVGKITGADLTDNQKERIFWKNMQEILDRRQASC</sequence>
<dbReference type="Gene3D" id="3.20.20.140">
    <property type="entry name" value="Metal-dependent hydrolases"/>
    <property type="match status" value="1"/>
</dbReference>
<dbReference type="GO" id="GO:0005737">
    <property type="term" value="C:cytoplasm"/>
    <property type="evidence" value="ECO:0007669"/>
    <property type="project" value="TreeGrafter"/>
</dbReference>
<organism evidence="3">
    <name type="scientific">marine metagenome</name>
    <dbReference type="NCBI Taxonomy" id="408172"/>
    <lineage>
        <taxon>unclassified sequences</taxon>
        <taxon>metagenomes</taxon>
        <taxon>ecological metagenomes</taxon>
    </lineage>
</organism>
<name>A0A382DGH5_9ZZZZ</name>
<reference evidence="3" key="1">
    <citation type="submission" date="2018-05" db="EMBL/GenBank/DDBJ databases">
        <authorList>
            <person name="Lanie J.A."/>
            <person name="Ng W.-L."/>
            <person name="Kazmierczak K.M."/>
            <person name="Andrzejewski T.M."/>
            <person name="Davidsen T.M."/>
            <person name="Wayne K.J."/>
            <person name="Tettelin H."/>
            <person name="Glass J.I."/>
            <person name="Rusch D."/>
            <person name="Podicherti R."/>
            <person name="Tsui H.-C.T."/>
            <person name="Winkler M.E."/>
        </authorList>
    </citation>
    <scope>NUCLEOTIDE SEQUENCE</scope>
</reference>
<dbReference type="GO" id="GO:0019748">
    <property type="term" value="P:secondary metabolic process"/>
    <property type="evidence" value="ECO:0007669"/>
    <property type="project" value="TreeGrafter"/>
</dbReference>
<dbReference type="PANTHER" id="PTHR21240:SF28">
    <property type="entry name" value="ISO-OROTATE DECARBOXYLASE (EUROFUNG)"/>
    <property type="match status" value="1"/>
</dbReference>
<feature type="domain" description="Amidohydrolase-related" evidence="2">
    <location>
        <begin position="55"/>
        <end position="244"/>
    </location>
</feature>
<dbReference type="Pfam" id="PF04909">
    <property type="entry name" value="Amidohydro_2"/>
    <property type="match status" value="1"/>
</dbReference>
<evidence type="ECO:0000259" key="2">
    <source>
        <dbReference type="Pfam" id="PF04909"/>
    </source>
</evidence>
<gene>
    <name evidence="3" type="ORF">METZ01_LOCUS190103</name>
</gene>
<protein>
    <recommendedName>
        <fullName evidence="2">Amidohydrolase-related domain-containing protein</fullName>
    </recommendedName>
</protein>
<dbReference type="InterPro" id="IPR032465">
    <property type="entry name" value="ACMSD"/>
</dbReference>
<dbReference type="InterPro" id="IPR006680">
    <property type="entry name" value="Amidohydro-rel"/>
</dbReference>